<dbReference type="EMBL" id="JASNWA010000006">
    <property type="protein sequence ID" value="KAK3175138.1"/>
    <property type="molecule type" value="Genomic_DNA"/>
</dbReference>
<accession>A0AAD9ZEQ1</accession>
<keyword evidence="2" id="KW-1185">Reference proteome</keyword>
<evidence type="ECO:0000313" key="2">
    <source>
        <dbReference type="Proteomes" id="UP001276659"/>
    </source>
</evidence>
<protein>
    <submittedName>
        <fullName evidence="1">Uncharacterized protein</fullName>
    </submittedName>
</protein>
<evidence type="ECO:0000313" key="1">
    <source>
        <dbReference type="EMBL" id="KAK3175138.1"/>
    </source>
</evidence>
<comment type="caution">
    <text evidence="1">The sequence shown here is derived from an EMBL/GenBank/DDBJ whole genome shotgun (WGS) entry which is preliminary data.</text>
</comment>
<gene>
    <name evidence="1" type="ORF">OEA41_002384</name>
</gene>
<reference evidence="1" key="1">
    <citation type="submission" date="2022-11" db="EMBL/GenBank/DDBJ databases">
        <title>Chromosomal genome sequence assembly and mating type (MAT) locus characterization of the leprose asexual lichenized fungus Lepraria neglecta (Nyl.) Erichsen.</title>
        <authorList>
            <person name="Allen J.L."/>
            <person name="Pfeffer B."/>
        </authorList>
    </citation>
    <scope>NUCLEOTIDE SEQUENCE</scope>
    <source>
        <strain evidence="1">Allen 5258</strain>
    </source>
</reference>
<proteinExistence type="predicted"/>
<sequence>MPTFNAGNGITYFNLMPVYIACAVAPGVGTVAGVVNVPTSCTVEAIGTQTNGGMVTATLVNSGTVNTLYTFPSTFVNLKSVNFLLTATAATSDLTVVDFDDTIYTVSKACT</sequence>
<dbReference type="Proteomes" id="UP001276659">
    <property type="component" value="Unassembled WGS sequence"/>
</dbReference>
<dbReference type="AlphaFoldDB" id="A0AAD9ZEQ1"/>
<name>A0AAD9ZEQ1_9LECA</name>
<organism evidence="1 2">
    <name type="scientific">Lepraria neglecta</name>
    <dbReference type="NCBI Taxonomy" id="209136"/>
    <lineage>
        <taxon>Eukaryota</taxon>
        <taxon>Fungi</taxon>
        <taxon>Dikarya</taxon>
        <taxon>Ascomycota</taxon>
        <taxon>Pezizomycotina</taxon>
        <taxon>Lecanoromycetes</taxon>
        <taxon>OSLEUM clade</taxon>
        <taxon>Lecanoromycetidae</taxon>
        <taxon>Lecanorales</taxon>
        <taxon>Lecanorineae</taxon>
        <taxon>Stereocaulaceae</taxon>
        <taxon>Lepraria</taxon>
    </lineage>
</organism>